<keyword evidence="16" id="KW-0436">Ligase</keyword>
<evidence type="ECO:0000256" key="6">
    <source>
        <dbReference type="ARBA" id="ARBA00012251"/>
    </source>
</evidence>
<dbReference type="InParanoid" id="A0A2P5F405"/>
<dbReference type="Pfam" id="PF00097">
    <property type="entry name" value="zf-C3HC4"/>
    <property type="match status" value="1"/>
</dbReference>
<dbReference type="Proteomes" id="UP000237000">
    <property type="component" value="Unassembled WGS sequence"/>
</dbReference>
<dbReference type="FunFam" id="3.30.40.10:FF:000230">
    <property type="entry name" value="RBR-type E3 ubiquitin transferase"/>
    <property type="match status" value="1"/>
</dbReference>
<feature type="domain" description="RING-type" evidence="15">
    <location>
        <begin position="114"/>
        <end position="332"/>
    </location>
</feature>
<dbReference type="PROSITE" id="PS00518">
    <property type="entry name" value="ZF_RING_1"/>
    <property type="match status" value="1"/>
</dbReference>
<evidence type="ECO:0000256" key="2">
    <source>
        <dbReference type="ARBA" id="ARBA00001947"/>
    </source>
</evidence>
<evidence type="ECO:0000256" key="5">
    <source>
        <dbReference type="ARBA" id="ARBA00005884"/>
    </source>
</evidence>
<evidence type="ECO:0000259" key="14">
    <source>
        <dbReference type="PROSITE" id="PS50089"/>
    </source>
</evidence>
<dbReference type="GO" id="GO:0008270">
    <property type="term" value="F:zinc ion binding"/>
    <property type="evidence" value="ECO:0007669"/>
    <property type="project" value="UniProtKB-KW"/>
</dbReference>
<dbReference type="OrthoDB" id="10009520at2759"/>
<proteinExistence type="inferred from homology"/>
<feature type="domain" description="RING-type" evidence="14">
    <location>
        <begin position="118"/>
        <end position="170"/>
    </location>
</feature>
<dbReference type="InterPro" id="IPR002867">
    <property type="entry name" value="IBR_dom"/>
</dbReference>
<keyword evidence="11" id="KW-0833">Ubl conjugation pathway</keyword>
<evidence type="ECO:0000256" key="3">
    <source>
        <dbReference type="ARBA" id="ARBA00003976"/>
    </source>
</evidence>
<dbReference type="EC" id="2.3.2.31" evidence="6"/>
<dbReference type="InterPro" id="IPR018957">
    <property type="entry name" value="Znf_C3HC4_RING-type"/>
</dbReference>
<dbReference type="FunCoup" id="A0A2P5F405">
    <property type="interactions" value="227"/>
</dbReference>
<dbReference type="UniPathway" id="UPA00143"/>
<dbReference type="InterPro" id="IPR044066">
    <property type="entry name" value="TRIAD_supradom"/>
</dbReference>
<keyword evidence="10 13" id="KW-0863">Zinc-finger</keyword>
<dbReference type="Gene3D" id="3.30.40.10">
    <property type="entry name" value="Zinc/RING finger domain, C3HC4 (zinc finger)"/>
    <property type="match status" value="1"/>
</dbReference>
<keyword evidence="7" id="KW-0808">Transferase</keyword>
<comment type="similarity">
    <text evidence="5">Belongs to the RBR family. Ariadne subfamily.</text>
</comment>
<evidence type="ECO:0000256" key="7">
    <source>
        <dbReference type="ARBA" id="ARBA00022679"/>
    </source>
</evidence>
<dbReference type="CDD" id="cd22584">
    <property type="entry name" value="Rcat_RBR_unk"/>
    <property type="match status" value="1"/>
</dbReference>
<dbReference type="InterPro" id="IPR017907">
    <property type="entry name" value="Znf_RING_CS"/>
</dbReference>
<dbReference type="GO" id="GO:0061630">
    <property type="term" value="F:ubiquitin protein ligase activity"/>
    <property type="evidence" value="ECO:0007669"/>
    <property type="project" value="UniProtKB-EC"/>
</dbReference>
<evidence type="ECO:0000256" key="1">
    <source>
        <dbReference type="ARBA" id="ARBA00001798"/>
    </source>
</evidence>
<keyword evidence="17" id="KW-1185">Reference proteome</keyword>
<accession>A0A2P5F405</accession>
<dbReference type="InterPro" id="IPR013083">
    <property type="entry name" value="Znf_RING/FYVE/PHD"/>
</dbReference>
<comment type="caution">
    <text evidence="16">The sequence shown here is derived from an EMBL/GenBank/DDBJ whole genome shotgun (WGS) entry which is preliminary data.</text>
</comment>
<organism evidence="16 17">
    <name type="scientific">Trema orientale</name>
    <name type="common">Charcoal tree</name>
    <name type="synonym">Celtis orientalis</name>
    <dbReference type="NCBI Taxonomy" id="63057"/>
    <lineage>
        <taxon>Eukaryota</taxon>
        <taxon>Viridiplantae</taxon>
        <taxon>Streptophyta</taxon>
        <taxon>Embryophyta</taxon>
        <taxon>Tracheophyta</taxon>
        <taxon>Spermatophyta</taxon>
        <taxon>Magnoliopsida</taxon>
        <taxon>eudicotyledons</taxon>
        <taxon>Gunneridae</taxon>
        <taxon>Pentapetalae</taxon>
        <taxon>rosids</taxon>
        <taxon>fabids</taxon>
        <taxon>Rosales</taxon>
        <taxon>Cannabaceae</taxon>
        <taxon>Trema</taxon>
    </lineage>
</organism>
<dbReference type="FunFam" id="1.20.120.1750:FF:000018">
    <property type="entry name" value="RBR-type E3 ubiquitin transferase"/>
    <property type="match status" value="1"/>
</dbReference>
<dbReference type="Pfam" id="PF01485">
    <property type="entry name" value="IBR"/>
    <property type="match status" value="2"/>
</dbReference>
<evidence type="ECO:0000313" key="16">
    <source>
        <dbReference type="EMBL" id="PON92527.1"/>
    </source>
</evidence>
<dbReference type="Gene3D" id="1.20.120.1750">
    <property type="match status" value="1"/>
</dbReference>
<dbReference type="InterPro" id="IPR031127">
    <property type="entry name" value="E3_UB_ligase_RBR"/>
</dbReference>
<dbReference type="SMART" id="SM00647">
    <property type="entry name" value="IBR"/>
    <property type="match status" value="2"/>
</dbReference>
<keyword evidence="8" id="KW-0479">Metal-binding</keyword>
<reference evidence="17" key="1">
    <citation type="submission" date="2016-06" db="EMBL/GenBank/DDBJ databases">
        <title>Parallel loss of symbiosis genes in relatives of nitrogen-fixing non-legume Parasponia.</title>
        <authorList>
            <person name="Van Velzen R."/>
            <person name="Holmer R."/>
            <person name="Bu F."/>
            <person name="Rutten L."/>
            <person name="Van Zeijl A."/>
            <person name="Liu W."/>
            <person name="Santuari L."/>
            <person name="Cao Q."/>
            <person name="Sharma T."/>
            <person name="Shen D."/>
            <person name="Roswanjaya Y."/>
            <person name="Wardhani T."/>
            <person name="Kalhor M.S."/>
            <person name="Jansen J."/>
            <person name="Van den Hoogen J."/>
            <person name="Gungor B."/>
            <person name="Hartog M."/>
            <person name="Hontelez J."/>
            <person name="Verver J."/>
            <person name="Yang W.-C."/>
            <person name="Schijlen E."/>
            <person name="Repin R."/>
            <person name="Schilthuizen M."/>
            <person name="Schranz E."/>
            <person name="Heidstra R."/>
            <person name="Miyata K."/>
            <person name="Fedorova E."/>
            <person name="Kohlen W."/>
            <person name="Bisseling T."/>
            <person name="Smit S."/>
            <person name="Geurts R."/>
        </authorList>
    </citation>
    <scope>NUCLEOTIDE SEQUENCE [LARGE SCALE GENOMIC DNA]</scope>
    <source>
        <strain evidence="17">cv. RG33-2</strain>
    </source>
</reference>
<dbReference type="GO" id="GO:0016567">
    <property type="term" value="P:protein ubiquitination"/>
    <property type="evidence" value="ECO:0007669"/>
    <property type="project" value="UniProtKB-UniPathway"/>
</dbReference>
<evidence type="ECO:0000259" key="15">
    <source>
        <dbReference type="PROSITE" id="PS51873"/>
    </source>
</evidence>
<protein>
    <recommendedName>
        <fullName evidence="6">RBR-type E3 ubiquitin transferase</fullName>
        <ecNumber evidence="6">2.3.2.31</ecNumber>
    </recommendedName>
</protein>
<sequence length="332" mass="37069">MAQVAAPASAAASSSVYIASVDDFYFSALFDEAQTDIFPISDSRYAEELQFQEALYYSSITPQTTNPNPSFPSSSSSSFLVSSLSPPSITVLQILKPITDDGETEAEAETGESSQIYCEICAERKPTDEIFRSGSNDDESVCAHSFCSDCIAKHVATKVEERSSAVVACPGPDCKGVHGLEIEACRAILPREVAERWEEALCEALIGESEKFYCPFRDCSAVLVREAGEEEEEVRESECPMCHRLFCARCYVPWHSGIGCEEYERLNEDERGSEDLMVREMAKEKKWKRCPRCKFYVERIDGCLHIACRCNYEFCYGCGSQWTQTHGGCQRD</sequence>
<dbReference type="PANTHER" id="PTHR11685">
    <property type="entry name" value="RBR FAMILY RING FINGER AND IBR DOMAIN-CONTAINING"/>
    <property type="match status" value="1"/>
</dbReference>
<evidence type="ECO:0000256" key="12">
    <source>
        <dbReference type="ARBA" id="ARBA00022833"/>
    </source>
</evidence>
<comment type="pathway">
    <text evidence="4">Protein modification; protein ubiquitination.</text>
</comment>
<evidence type="ECO:0000256" key="10">
    <source>
        <dbReference type="ARBA" id="ARBA00022771"/>
    </source>
</evidence>
<dbReference type="SUPFAM" id="SSF57850">
    <property type="entry name" value="RING/U-box"/>
    <property type="match status" value="3"/>
</dbReference>
<evidence type="ECO:0000256" key="11">
    <source>
        <dbReference type="ARBA" id="ARBA00022786"/>
    </source>
</evidence>
<evidence type="ECO:0000256" key="13">
    <source>
        <dbReference type="PROSITE-ProRule" id="PRU00175"/>
    </source>
</evidence>
<keyword evidence="9" id="KW-0677">Repeat</keyword>
<evidence type="ECO:0000256" key="9">
    <source>
        <dbReference type="ARBA" id="ARBA00022737"/>
    </source>
</evidence>
<evidence type="ECO:0000256" key="8">
    <source>
        <dbReference type="ARBA" id="ARBA00022723"/>
    </source>
</evidence>
<dbReference type="AlphaFoldDB" id="A0A2P5F405"/>
<comment type="catalytic activity">
    <reaction evidence="1">
        <text>[E2 ubiquitin-conjugating enzyme]-S-ubiquitinyl-L-cysteine + [acceptor protein]-L-lysine = [E2 ubiquitin-conjugating enzyme]-L-cysteine + [acceptor protein]-N(6)-ubiquitinyl-L-lysine.</text>
        <dbReference type="EC" id="2.3.2.31"/>
    </reaction>
</comment>
<comment type="cofactor">
    <cofactor evidence="2">
        <name>Zn(2+)</name>
        <dbReference type="ChEBI" id="CHEBI:29105"/>
    </cofactor>
</comment>
<dbReference type="PROSITE" id="PS51873">
    <property type="entry name" value="TRIAD"/>
    <property type="match status" value="1"/>
</dbReference>
<dbReference type="CDD" id="cd22582">
    <property type="entry name" value="BRcat_RBR_unk"/>
    <property type="match status" value="1"/>
</dbReference>
<dbReference type="PROSITE" id="PS50089">
    <property type="entry name" value="ZF_RING_2"/>
    <property type="match status" value="1"/>
</dbReference>
<evidence type="ECO:0000313" key="17">
    <source>
        <dbReference type="Proteomes" id="UP000237000"/>
    </source>
</evidence>
<keyword evidence="12" id="KW-0862">Zinc</keyword>
<dbReference type="STRING" id="63057.A0A2P5F405"/>
<dbReference type="GO" id="GO:0016874">
    <property type="term" value="F:ligase activity"/>
    <property type="evidence" value="ECO:0007669"/>
    <property type="project" value="UniProtKB-KW"/>
</dbReference>
<comment type="function">
    <text evidence="3">Might act as an E3 ubiquitin-protein ligase, or as part of E3 complex, which accepts ubiquitin from specific E2 ubiquitin-conjugating enzymes and then transfers it to substrates.</text>
</comment>
<dbReference type="EMBL" id="JXTC01000064">
    <property type="protein sequence ID" value="PON92527.1"/>
    <property type="molecule type" value="Genomic_DNA"/>
</dbReference>
<evidence type="ECO:0000256" key="4">
    <source>
        <dbReference type="ARBA" id="ARBA00004906"/>
    </source>
</evidence>
<dbReference type="InterPro" id="IPR001841">
    <property type="entry name" value="Znf_RING"/>
</dbReference>
<name>A0A2P5F405_TREOI</name>
<gene>
    <name evidence="16" type="ORF">TorRG33x02_116210</name>
</gene>